<dbReference type="InterPro" id="IPR012923">
    <property type="entry name" value="Csm3"/>
</dbReference>
<reference evidence="11" key="1">
    <citation type="submission" date="2016-06" db="UniProtKB">
        <authorList>
            <consortium name="WormBaseParasite"/>
        </authorList>
    </citation>
    <scope>IDENTIFICATION</scope>
</reference>
<evidence type="ECO:0000259" key="8">
    <source>
        <dbReference type="Pfam" id="PF07962"/>
    </source>
</evidence>
<comment type="function">
    <text evidence="6">Plays an important role in the control of DNA replication and the maintenance of replication fork stability.</text>
</comment>
<feature type="region of interest" description="Disordered" evidence="7">
    <location>
        <begin position="87"/>
        <end position="113"/>
    </location>
</feature>
<gene>
    <name evidence="9" type="ORF">GPUH_LOCUS4614</name>
</gene>
<evidence type="ECO:0000256" key="5">
    <source>
        <dbReference type="ARBA" id="ARBA00023306"/>
    </source>
</evidence>
<feature type="region of interest" description="Disordered" evidence="7">
    <location>
        <begin position="133"/>
        <end position="168"/>
    </location>
</feature>
<dbReference type="GO" id="GO:0031298">
    <property type="term" value="C:replication fork protection complex"/>
    <property type="evidence" value="ECO:0007669"/>
    <property type="project" value="TreeGrafter"/>
</dbReference>
<dbReference type="GO" id="GO:0043111">
    <property type="term" value="P:replication fork arrest"/>
    <property type="evidence" value="ECO:0007669"/>
    <property type="project" value="TreeGrafter"/>
</dbReference>
<evidence type="ECO:0000256" key="7">
    <source>
        <dbReference type="SAM" id="MobiDB-lite"/>
    </source>
</evidence>
<proteinExistence type="inferred from homology"/>
<dbReference type="PANTHER" id="PTHR13220">
    <property type="entry name" value="TIMELESS INTERACTING-RELATED"/>
    <property type="match status" value="1"/>
</dbReference>
<comment type="similarity">
    <text evidence="2 6">Belongs to the CSM3 family.</text>
</comment>
<evidence type="ECO:0000256" key="4">
    <source>
        <dbReference type="ARBA" id="ARBA00023242"/>
    </source>
</evidence>
<sequence>MNRVEHWAHLLHPKLRFEDFVSRTESLSEKRMIKTMMTKMRLEMPLTDEDFIKNKENAVVPEAEVKNQHSPDRSLENLDLFEIFGDKCENPAPASTQPHKSPSPRAAAVPTLTEEQLQRIQRNKLRAQKLRAEREAQIRHSGKAYSVTKEETLAESQAEPSSVSSVVESNAVTADLGQQELVEDVLMDDDEALDFIFSAA</sequence>
<dbReference type="GO" id="GO:0003677">
    <property type="term" value="F:DNA binding"/>
    <property type="evidence" value="ECO:0007669"/>
    <property type="project" value="TreeGrafter"/>
</dbReference>
<dbReference type="AlphaFoldDB" id="A0A183D7C4"/>
<evidence type="ECO:0000313" key="11">
    <source>
        <dbReference type="WBParaSite" id="GPUH_0000462201-mRNA-1"/>
    </source>
</evidence>
<evidence type="ECO:0000256" key="1">
    <source>
        <dbReference type="ARBA" id="ARBA00004123"/>
    </source>
</evidence>
<comment type="subcellular location">
    <subcellularLocation>
        <location evidence="1 6">Nucleus</location>
    </subcellularLocation>
</comment>
<protein>
    <recommendedName>
        <fullName evidence="6">TIMELESS-interacting protein</fullName>
    </recommendedName>
</protein>
<evidence type="ECO:0000256" key="2">
    <source>
        <dbReference type="ARBA" id="ARBA00006075"/>
    </source>
</evidence>
<dbReference type="GO" id="GO:0031297">
    <property type="term" value="P:replication fork processing"/>
    <property type="evidence" value="ECO:0007669"/>
    <property type="project" value="UniProtKB-UniRule"/>
</dbReference>
<organism evidence="11">
    <name type="scientific">Gongylonema pulchrum</name>
    <dbReference type="NCBI Taxonomy" id="637853"/>
    <lineage>
        <taxon>Eukaryota</taxon>
        <taxon>Metazoa</taxon>
        <taxon>Ecdysozoa</taxon>
        <taxon>Nematoda</taxon>
        <taxon>Chromadorea</taxon>
        <taxon>Rhabditida</taxon>
        <taxon>Spirurina</taxon>
        <taxon>Spiruromorpha</taxon>
        <taxon>Spiruroidea</taxon>
        <taxon>Gongylonematidae</taxon>
        <taxon>Gongylonema</taxon>
    </lineage>
</organism>
<evidence type="ECO:0000313" key="10">
    <source>
        <dbReference type="Proteomes" id="UP000271098"/>
    </source>
</evidence>
<keyword evidence="5 6" id="KW-0131">Cell cycle</keyword>
<name>A0A183D7C4_9BILA</name>
<reference evidence="9 10" key="2">
    <citation type="submission" date="2018-11" db="EMBL/GenBank/DDBJ databases">
        <authorList>
            <consortium name="Pathogen Informatics"/>
        </authorList>
    </citation>
    <scope>NUCLEOTIDE SEQUENCE [LARGE SCALE GENOMIC DNA]</scope>
</reference>
<feature type="domain" description="Chromosome segregation in meiosis protein 3" evidence="8">
    <location>
        <begin position="1"/>
        <end position="44"/>
    </location>
</feature>
<evidence type="ECO:0000256" key="3">
    <source>
        <dbReference type="ARBA" id="ARBA00022763"/>
    </source>
</evidence>
<dbReference type="OrthoDB" id="437078at2759"/>
<dbReference type="GO" id="GO:0000076">
    <property type="term" value="P:DNA replication checkpoint signaling"/>
    <property type="evidence" value="ECO:0007669"/>
    <property type="project" value="UniProtKB-UniRule"/>
</dbReference>
<keyword evidence="10" id="KW-1185">Reference proteome</keyword>
<evidence type="ECO:0000313" key="9">
    <source>
        <dbReference type="EMBL" id="VDK46219.1"/>
    </source>
</evidence>
<dbReference type="WBParaSite" id="GPUH_0000462201-mRNA-1">
    <property type="protein sequence ID" value="GPUH_0000462201-mRNA-1"/>
    <property type="gene ID" value="GPUH_0000462201"/>
</dbReference>
<dbReference type="EMBL" id="UYRT01008930">
    <property type="protein sequence ID" value="VDK46219.1"/>
    <property type="molecule type" value="Genomic_DNA"/>
</dbReference>
<dbReference type="Pfam" id="PF07962">
    <property type="entry name" value="Swi3"/>
    <property type="match status" value="1"/>
</dbReference>
<dbReference type="PANTHER" id="PTHR13220:SF11">
    <property type="entry name" value="TIMELESS-INTERACTING PROTEIN"/>
    <property type="match status" value="1"/>
</dbReference>
<keyword evidence="3 6" id="KW-0227">DNA damage</keyword>
<evidence type="ECO:0000256" key="6">
    <source>
        <dbReference type="RuleBase" id="RU366049"/>
    </source>
</evidence>
<accession>A0A183D7C4</accession>
<dbReference type="InterPro" id="IPR040038">
    <property type="entry name" value="TIPIN/Csm3/Swi3"/>
</dbReference>
<dbReference type="GO" id="GO:0006974">
    <property type="term" value="P:DNA damage response"/>
    <property type="evidence" value="ECO:0007669"/>
    <property type="project" value="UniProtKB-KW"/>
</dbReference>
<dbReference type="Proteomes" id="UP000271098">
    <property type="component" value="Unassembled WGS sequence"/>
</dbReference>
<feature type="compositionally biased region" description="Low complexity" evidence="7">
    <location>
        <begin position="154"/>
        <end position="168"/>
    </location>
</feature>
<keyword evidence="4 6" id="KW-0539">Nucleus</keyword>